<feature type="region of interest" description="Disordered" evidence="1">
    <location>
        <begin position="1"/>
        <end position="42"/>
    </location>
</feature>
<evidence type="ECO:0000313" key="3">
    <source>
        <dbReference type="EMBL" id="OIT00409.1"/>
    </source>
</evidence>
<dbReference type="EMBL" id="MJEQ01037189">
    <property type="protein sequence ID" value="OIT00409.1"/>
    <property type="molecule type" value="Genomic_DNA"/>
</dbReference>
<dbReference type="InterPro" id="IPR046796">
    <property type="entry name" value="Transposase_32_dom"/>
</dbReference>
<dbReference type="Proteomes" id="UP000187609">
    <property type="component" value="Unassembled WGS sequence"/>
</dbReference>
<protein>
    <recommendedName>
        <fullName evidence="2">Putative plant transposon protein domain-containing protein</fullName>
    </recommendedName>
</protein>
<feature type="compositionally biased region" description="Low complexity" evidence="1">
    <location>
        <begin position="9"/>
        <end position="20"/>
    </location>
</feature>
<organism evidence="3 4">
    <name type="scientific">Nicotiana attenuata</name>
    <name type="common">Coyote tobacco</name>
    <dbReference type="NCBI Taxonomy" id="49451"/>
    <lineage>
        <taxon>Eukaryota</taxon>
        <taxon>Viridiplantae</taxon>
        <taxon>Streptophyta</taxon>
        <taxon>Embryophyta</taxon>
        <taxon>Tracheophyta</taxon>
        <taxon>Spermatophyta</taxon>
        <taxon>Magnoliopsida</taxon>
        <taxon>eudicotyledons</taxon>
        <taxon>Gunneridae</taxon>
        <taxon>Pentapetalae</taxon>
        <taxon>asterids</taxon>
        <taxon>lamiids</taxon>
        <taxon>Solanales</taxon>
        <taxon>Solanaceae</taxon>
        <taxon>Nicotianoideae</taxon>
        <taxon>Nicotianeae</taxon>
        <taxon>Nicotiana</taxon>
    </lineage>
</organism>
<reference evidence="3" key="1">
    <citation type="submission" date="2016-11" db="EMBL/GenBank/DDBJ databases">
        <title>The genome of Nicotiana attenuata.</title>
        <authorList>
            <person name="Xu S."/>
            <person name="Brockmoeller T."/>
            <person name="Gaquerel E."/>
            <person name="Navarro A."/>
            <person name="Kuhl H."/>
            <person name="Gase K."/>
            <person name="Ling Z."/>
            <person name="Zhou W."/>
            <person name="Kreitzer C."/>
            <person name="Stanke M."/>
            <person name="Tang H."/>
            <person name="Lyons E."/>
            <person name="Pandey P."/>
            <person name="Pandey S.P."/>
            <person name="Timmermann B."/>
            <person name="Baldwin I.T."/>
        </authorList>
    </citation>
    <scope>NUCLEOTIDE SEQUENCE [LARGE SCALE GENOMIC DNA]</scope>
    <source>
        <strain evidence="3">UT</strain>
    </source>
</reference>
<comment type="caution">
    <text evidence="3">The sequence shown here is derived from an EMBL/GenBank/DDBJ whole genome shotgun (WGS) entry which is preliminary data.</text>
</comment>
<accession>A0A1J6IZ89</accession>
<sequence>MSRRPRKCSNTSSSEVASSSRRGGRQAHPPAPMEEEEERIDPDANVVPDCKYGIWVVPAHSSMWYRTFVPVVSLDPEFGIDDGKLARKYSGIYNNIRYLGFESLFRLGESVNVNIAKELYANWQPEATLGGVYEVEVRGKTIPFSSRVINQIMGLTKHSHKLFLRLLCRPPYPDIRCQLCGARSLATWTRDANELHKDMKKCNFQRSARVILRLIKTDIMPTQNDTDVSRFGCLIYAILTRMKFDLGKIMLEHMARVRPLGARRLYFSSMFTRLLRTRYVEEEYHYDWTISVLRPLKPFDVTALLFADMRLRAARGKTDLVELQEDRPLSAVTRQWLGLDDGAQMPSYEDLNSLPSDNE</sequence>
<name>A0A1J6IZ89_NICAT</name>
<dbReference type="Pfam" id="PF20167">
    <property type="entry name" value="Transposase_32"/>
    <property type="match status" value="1"/>
</dbReference>
<proteinExistence type="predicted"/>
<dbReference type="Gramene" id="OIT00409">
    <property type="protein sequence ID" value="OIT00409"/>
    <property type="gene ID" value="A4A49_01320"/>
</dbReference>
<dbReference type="AlphaFoldDB" id="A0A1J6IZ89"/>
<feature type="domain" description="Putative plant transposon protein" evidence="2">
    <location>
        <begin position="99"/>
        <end position="280"/>
    </location>
</feature>
<keyword evidence="4" id="KW-1185">Reference proteome</keyword>
<gene>
    <name evidence="3" type="ORF">A4A49_01320</name>
</gene>
<evidence type="ECO:0000313" key="4">
    <source>
        <dbReference type="Proteomes" id="UP000187609"/>
    </source>
</evidence>
<evidence type="ECO:0000259" key="2">
    <source>
        <dbReference type="Pfam" id="PF20167"/>
    </source>
</evidence>
<evidence type="ECO:0000256" key="1">
    <source>
        <dbReference type="SAM" id="MobiDB-lite"/>
    </source>
</evidence>